<dbReference type="OrthoDB" id="436952at2"/>
<keyword evidence="14" id="KW-0175">Coiled coil</keyword>
<evidence type="ECO:0000259" key="18">
    <source>
        <dbReference type="PROSITE" id="PS50113"/>
    </source>
</evidence>
<name>A0A6N8FNP5_9CHRO</name>
<dbReference type="Proteomes" id="UP000441797">
    <property type="component" value="Unassembled WGS sequence"/>
</dbReference>
<dbReference type="GO" id="GO:0007234">
    <property type="term" value="P:osmosensory signaling via phosphorelay pathway"/>
    <property type="evidence" value="ECO:0007669"/>
    <property type="project" value="TreeGrafter"/>
</dbReference>
<evidence type="ECO:0000256" key="13">
    <source>
        <dbReference type="ARBA" id="ARBA00023136"/>
    </source>
</evidence>
<evidence type="ECO:0000259" key="16">
    <source>
        <dbReference type="PROSITE" id="PS50109"/>
    </source>
</evidence>
<dbReference type="SMART" id="SM00086">
    <property type="entry name" value="PAC"/>
    <property type="match status" value="2"/>
</dbReference>
<dbReference type="InterPro" id="IPR003018">
    <property type="entry name" value="GAF"/>
</dbReference>
<dbReference type="SMART" id="SM00388">
    <property type="entry name" value="HisKA"/>
    <property type="match status" value="1"/>
</dbReference>
<evidence type="ECO:0000256" key="10">
    <source>
        <dbReference type="ARBA" id="ARBA00022840"/>
    </source>
</evidence>
<dbReference type="PROSITE" id="PS50112">
    <property type="entry name" value="PAS"/>
    <property type="match status" value="2"/>
</dbReference>
<dbReference type="GO" id="GO:0030295">
    <property type="term" value="F:protein kinase activator activity"/>
    <property type="evidence" value="ECO:0007669"/>
    <property type="project" value="TreeGrafter"/>
</dbReference>
<proteinExistence type="inferred from homology"/>
<sequence length="1346" mass="152797">MRTSEQIKNEIEEKFGFFPPFFSPAVQTPLVLENLWQQTVNAYVDNPLPILFKEKLSAYLSRYCPVPYSMICHSCSLHDLGMKAWEVLELLESPPPTQADVDEYLSILSQVPGGLSDLPSNLVIQESLLYCSIFIALEKEKAEYCRTELCQFLGATNFQHLVMLIGYLKTCHVWMESHPEVEYETDKRVINNLSVLIEDEPSLADFFDNYVERVRRERQGSRLATSSLALLESEERFRLLTKSITDYAIFMLDPNGQIVSWNAGAERIKGYQANEIIGQHFSCFYTSEDIQHGKPKRNLQIAATEGSFEEEAWRLRKDGSRFWANVILTTLKDEAGNLKGFAKVARDMTERKRAEEALKKANDALEIRVEGRTTELKNAISQLQSEIIERQRMEKTLQESQTRLKLINSISTAGIALNMSVEKTIERTLKQLSEYFKTFRVVYSIIDKQGNLTVIDSIEPQGMPLLKGLVLDLTLTPEYAIALCMKEAVIVEEVAQDMRLAPLAAAILAKGTQALLNVPFQHPDNLVGLLCFESSEPRKWSEHESATLIEIAQYLSILTKNAQAQKERQQAEEALQGSHQQCEITVINRTTELAKANEELISEINERKQVESELQASHKDLADIKFALDQSSIVAITDPKGTINYVNDRFCEISKYAREELLGQNHRIINSGYHPQAFFRQMWATISNGQVWQGEIKNRAKDGTFYWVDTTIVPFLNAEGEPYQYVAIRSDITERKQTEETLRQQTDRERLVELMTQRLRQSLNLQEILNTTVAEVRQFLACDRVFIHRFESDSSGIVVVESVAPDWTSILDTKIQGSYLVEATGEGYQGYIQAVADIYAGGLNQRYVNFLAQFQARSILVVPILQEEKLWGLLIAHHCSEPRQWQPLEIELLKHLATQAAIAIQQSELYQQVRQLNTTLECQVQERTTQLQQSLEFEATLKRITDKVRDSLDESQLLHIAMQELVLALDLICCDTSLYNLANNTSTVRYAHTASSAEETVVSVSSVGHTVQMTDFPEGYRQLRQGQYFQFCDITPDVVRSQVAVLACPIVDDQDILGDLWLFNHKQDPFDELEIRLVQQVANQCAISIRQARLYQAATAQVEELEKLNQLKDDFLSTVSHELRTPIANMKMALSMLKLSPTPEKSQRYLEILQTECARENELINELLDLQRLEAGSYSILLNEAINLQEILPTIIEPFRVRTGQREQTLQINLPHELPSLISERASLERILAELLNNACKYTPAGGEIVMGVCQKSAEAATIFTISNPAEIPQDQLSRIFEKFYRVPKGDRWKQGGTGLGLALVQKLVEHLQGTITVESANGWTTFTVVLPNQPSCQIQVFSVPI</sequence>
<protein>
    <recommendedName>
        <fullName evidence="4">histidine kinase</fullName>
        <ecNumber evidence="4">2.7.13.3</ecNumber>
    </recommendedName>
</protein>
<dbReference type="PROSITE" id="PS50113">
    <property type="entry name" value="PAC"/>
    <property type="match status" value="2"/>
</dbReference>
<keyword evidence="12" id="KW-0902">Two-component regulatory system</keyword>
<dbReference type="RefSeq" id="WP_105218472.1">
    <property type="nucleotide sequence ID" value="NZ_CAWNSU010000115.1"/>
</dbReference>
<accession>A0A6N8FNP5</accession>
<dbReference type="CDD" id="cd00130">
    <property type="entry name" value="PAS"/>
    <property type="match status" value="2"/>
</dbReference>
<feature type="domain" description="Histidine kinase" evidence="16">
    <location>
        <begin position="1118"/>
        <end position="1335"/>
    </location>
</feature>
<dbReference type="Pfam" id="PF00512">
    <property type="entry name" value="HisKA"/>
    <property type="match status" value="1"/>
</dbReference>
<dbReference type="NCBIfam" id="TIGR00229">
    <property type="entry name" value="sensory_box"/>
    <property type="match status" value="2"/>
</dbReference>
<dbReference type="GO" id="GO:0000156">
    <property type="term" value="F:phosphorelay response regulator activity"/>
    <property type="evidence" value="ECO:0007669"/>
    <property type="project" value="TreeGrafter"/>
</dbReference>
<keyword evidence="13" id="KW-0472">Membrane</keyword>
<organism evidence="19 20">
    <name type="scientific">Gloeocapsopsis dulcis AAB1 = 1H9</name>
    <dbReference type="NCBI Taxonomy" id="1433147"/>
    <lineage>
        <taxon>Bacteria</taxon>
        <taxon>Bacillati</taxon>
        <taxon>Cyanobacteriota</taxon>
        <taxon>Cyanophyceae</taxon>
        <taxon>Oscillatoriophycideae</taxon>
        <taxon>Chroococcales</taxon>
        <taxon>Chroococcaceae</taxon>
        <taxon>Gloeocapsopsis</taxon>
        <taxon>Gloeocapsopsis dulcis</taxon>
    </lineage>
</organism>
<feature type="coiled-coil region" evidence="14">
    <location>
        <begin position="554"/>
        <end position="613"/>
    </location>
</feature>
<dbReference type="InterPro" id="IPR003661">
    <property type="entry name" value="HisK_dim/P_dom"/>
</dbReference>
<comment type="caution">
    <text evidence="19">The sequence shown here is derived from an EMBL/GenBank/DDBJ whole genome shotgun (WGS) entry which is preliminary data.</text>
</comment>
<dbReference type="CDD" id="cd00082">
    <property type="entry name" value="HisKA"/>
    <property type="match status" value="1"/>
</dbReference>
<dbReference type="Gene3D" id="3.30.450.40">
    <property type="match status" value="3"/>
</dbReference>
<dbReference type="PROSITE" id="PS50109">
    <property type="entry name" value="HIS_KIN"/>
    <property type="match status" value="1"/>
</dbReference>
<evidence type="ECO:0000256" key="7">
    <source>
        <dbReference type="ARBA" id="ARBA00022692"/>
    </source>
</evidence>
<evidence type="ECO:0000313" key="20">
    <source>
        <dbReference type="Proteomes" id="UP000441797"/>
    </source>
</evidence>
<keyword evidence="11" id="KW-1133">Transmembrane helix</keyword>
<dbReference type="EMBL" id="NAPY01000001">
    <property type="protein sequence ID" value="MUL35048.1"/>
    <property type="molecule type" value="Genomic_DNA"/>
</dbReference>
<dbReference type="Pfam" id="PF13426">
    <property type="entry name" value="PAS_9"/>
    <property type="match status" value="2"/>
</dbReference>
<gene>
    <name evidence="19" type="ORF">BWI75_01375</name>
</gene>
<feature type="domain" description="PAC" evidence="18">
    <location>
        <begin position="308"/>
        <end position="360"/>
    </location>
</feature>
<dbReference type="InterPro" id="IPR036890">
    <property type="entry name" value="HATPase_C_sf"/>
</dbReference>
<keyword evidence="9" id="KW-0418">Kinase</keyword>
<dbReference type="InterPro" id="IPR016132">
    <property type="entry name" value="Phyto_chromo_attachment"/>
</dbReference>
<evidence type="ECO:0000256" key="4">
    <source>
        <dbReference type="ARBA" id="ARBA00012438"/>
    </source>
</evidence>
<reference evidence="19 20" key="1">
    <citation type="journal article" date="2019" name="Front. Microbiol.">
        <title>Genomic Features for Desiccation Tolerance and Sugar Biosynthesis in the Extremophile Gloeocapsopsis sp. UTEX B3054.</title>
        <authorList>
            <person name="Urrejola C."/>
            <person name="Alcorta J."/>
            <person name="Salas L."/>
            <person name="Vasquez M."/>
            <person name="Polz M.F."/>
            <person name="Vicuna R."/>
            <person name="Diez B."/>
        </authorList>
    </citation>
    <scope>NUCLEOTIDE SEQUENCE [LARGE SCALE GENOMIC DNA]</scope>
    <source>
        <strain evidence="19 20">1H9</strain>
    </source>
</reference>
<dbReference type="CDD" id="cd00075">
    <property type="entry name" value="HATPase"/>
    <property type="match status" value="1"/>
</dbReference>
<evidence type="ECO:0000256" key="8">
    <source>
        <dbReference type="ARBA" id="ARBA00022741"/>
    </source>
</evidence>
<evidence type="ECO:0000259" key="17">
    <source>
        <dbReference type="PROSITE" id="PS50112"/>
    </source>
</evidence>
<keyword evidence="5" id="KW-0597">Phosphoprotein</keyword>
<dbReference type="PROSITE" id="PS50046">
    <property type="entry name" value="PHYTOCHROME_2"/>
    <property type="match status" value="1"/>
</dbReference>
<keyword evidence="8" id="KW-0547">Nucleotide-binding</keyword>
<dbReference type="InterPro" id="IPR001610">
    <property type="entry name" value="PAC"/>
</dbReference>
<feature type="domain" description="Phytochrome chromophore attachment site" evidence="15">
    <location>
        <begin position="764"/>
        <end position="899"/>
    </location>
</feature>
<dbReference type="InterPro" id="IPR004358">
    <property type="entry name" value="Sig_transdc_His_kin-like_C"/>
</dbReference>
<dbReference type="SUPFAM" id="SSF47384">
    <property type="entry name" value="Homodimeric domain of signal transducing histidine kinase"/>
    <property type="match status" value="1"/>
</dbReference>
<dbReference type="InterPro" id="IPR005467">
    <property type="entry name" value="His_kinase_dom"/>
</dbReference>
<dbReference type="Pfam" id="PF01590">
    <property type="entry name" value="GAF"/>
    <property type="match status" value="3"/>
</dbReference>
<dbReference type="SMART" id="SM00387">
    <property type="entry name" value="HATPase_c"/>
    <property type="match status" value="1"/>
</dbReference>
<dbReference type="PANTHER" id="PTHR42878">
    <property type="entry name" value="TWO-COMPONENT HISTIDINE KINASE"/>
    <property type="match status" value="1"/>
</dbReference>
<evidence type="ECO:0000259" key="15">
    <source>
        <dbReference type="PROSITE" id="PS50046"/>
    </source>
</evidence>
<keyword evidence="7" id="KW-0812">Transmembrane</keyword>
<keyword evidence="20" id="KW-1185">Reference proteome</keyword>
<evidence type="ECO:0000256" key="5">
    <source>
        <dbReference type="ARBA" id="ARBA00022553"/>
    </source>
</evidence>
<dbReference type="SMART" id="SM00091">
    <property type="entry name" value="PAS"/>
    <property type="match status" value="2"/>
</dbReference>
<dbReference type="Gene3D" id="3.30.565.10">
    <property type="entry name" value="Histidine kinase-like ATPase, C-terminal domain"/>
    <property type="match status" value="1"/>
</dbReference>
<dbReference type="Gene3D" id="1.10.287.130">
    <property type="match status" value="1"/>
</dbReference>
<dbReference type="InterPro" id="IPR050351">
    <property type="entry name" value="BphY/WalK/GraS-like"/>
</dbReference>
<dbReference type="InterPro" id="IPR000014">
    <property type="entry name" value="PAS"/>
</dbReference>
<dbReference type="EC" id="2.7.13.3" evidence="4"/>
<evidence type="ECO:0000256" key="1">
    <source>
        <dbReference type="ARBA" id="ARBA00000085"/>
    </source>
</evidence>
<dbReference type="InterPro" id="IPR035965">
    <property type="entry name" value="PAS-like_dom_sf"/>
</dbReference>
<evidence type="ECO:0000256" key="9">
    <source>
        <dbReference type="ARBA" id="ARBA00022777"/>
    </source>
</evidence>
<evidence type="ECO:0000256" key="2">
    <source>
        <dbReference type="ARBA" id="ARBA00004141"/>
    </source>
</evidence>
<dbReference type="InterPro" id="IPR000700">
    <property type="entry name" value="PAS-assoc_C"/>
</dbReference>
<dbReference type="SUPFAM" id="SSF55874">
    <property type="entry name" value="ATPase domain of HSP90 chaperone/DNA topoisomerase II/histidine kinase"/>
    <property type="match status" value="1"/>
</dbReference>
<feature type="domain" description="PAC" evidence="18">
    <location>
        <begin position="692"/>
        <end position="744"/>
    </location>
</feature>
<comment type="similarity">
    <text evidence="3">In the N-terminal section; belongs to the phytochrome family.</text>
</comment>
<comment type="subcellular location">
    <subcellularLocation>
        <location evidence="2">Membrane</location>
        <topology evidence="2">Multi-pass membrane protein</topology>
    </subcellularLocation>
</comment>
<comment type="catalytic activity">
    <reaction evidence="1">
        <text>ATP + protein L-histidine = ADP + protein N-phospho-L-histidine.</text>
        <dbReference type="EC" id="2.7.13.3"/>
    </reaction>
</comment>
<keyword evidence="6" id="KW-0808">Transferase</keyword>
<dbReference type="SUPFAM" id="SSF55781">
    <property type="entry name" value="GAF domain-like"/>
    <property type="match status" value="3"/>
</dbReference>
<evidence type="ECO:0000256" key="11">
    <source>
        <dbReference type="ARBA" id="ARBA00022989"/>
    </source>
</evidence>
<dbReference type="Gene3D" id="3.30.450.20">
    <property type="entry name" value="PAS domain"/>
    <property type="match status" value="2"/>
</dbReference>
<evidence type="ECO:0000256" key="14">
    <source>
        <dbReference type="SAM" id="Coils"/>
    </source>
</evidence>
<dbReference type="InterPro" id="IPR036097">
    <property type="entry name" value="HisK_dim/P_sf"/>
</dbReference>
<dbReference type="InterPro" id="IPR029016">
    <property type="entry name" value="GAF-like_dom_sf"/>
</dbReference>
<dbReference type="PRINTS" id="PR00344">
    <property type="entry name" value="BCTRLSENSOR"/>
</dbReference>
<evidence type="ECO:0000256" key="12">
    <source>
        <dbReference type="ARBA" id="ARBA00023012"/>
    </source>
</evidence>
<dbReference type="InterPro" id="IPR003594">
    <property type="entry name" value="HATPase_dom"/>
</dbReference>
<evidence type="ECO:0000256" key="3">
    <source>
        <dbReference type="ARBA" id="ARBA00006402"/>
    </source>
</evidence>
<dbReference type="GO" id="GO:0016020">
    <property type="term" value="C:membrane"/>
    <property type="evidence" value="ECO:0007669"/>
    <property type="project" value="UniProtKB-SubCell"/>
</dbReference>
<feature type="domain" description="PAS" evidence="17">
    <location>
        <begin position="233"/>
        <end position="279"/>
    </location>
</feature>
<dbReference type="GO" id="GO:0000155">
    <property type="term" value="F:phosphorelay sensor kinase activity"/>
    <property type="evidence" value="ECO:0007669"/>
    <property type="project" value="InterPro"/>
</dbReference>
<dbReference type="SMART" id="SM00065">
    <property type="entry name" value="GAF"/>
    <property type="match status" value="3"/>
</dbReference>
<dbReference type="SUPFAM" id="SSF55785">
    <property type="entry name" value="PYP-like sensor domain (PAS domain)"/>
    <property type="match status" value="2"/>
</dbReference>
<feature type="domain" description="PAS" evidence="17">
    <location>
        <begin position="620"/>
        <end position="676"/>
    </location>
</feature>
<dbReference type="PANTHER" id="PTHR42878:SF7">
    <property type="entry name" value="SENSOR HISTIDINE KINASE GLRK"/>
    <property type="match status" value="1"/>
</dbReference>
<dbReference type="Pfam" id="PF02518">
    <property type="entry name" value="HATPase_c"/>
    <property type="match status" value="1"/>
</dbReference>
<evidence type="ECO:0000313" key="19">
    <source>
        <dbReference type="EMBL" id="MUL35048.1"/>
    </source>
</evidence>
<keyword evidence="10" id="KW-0067">ATP-binding</keyword>
<feature type="coiled-coil region" evidence="14">
    <location>
        <begin position="344"/>
        <end position="403"/>
    </location>
</feature>
<evidence type="ECO:0000256" key="6">
    <source>
        <dbReference type="ARBA" id="ARBA00022679"/>
    </source>
</evidence>